<accession>A0A1J4J9M7</accession>
<feature type="binding site" evidence="9">
    <location>
        <position position="198"/>
    </location>
    <ligand>
        <name>FMN</name>
        <dbReference type="ChEBI" id="CHEBI:58210"/>
    </ligand>
</feature>
<evidence type="ECO:0000256" key="2">
    <source>
        <dbReference type="ARBA" id="ARBA00022643"/>
    </source>
</evidence>
<dbReference type="OrthoDB" id="272303at2759"/>
<keyword evidence="6" id="KW-0520">NAD</keyword>
<comment type="similarity">
    <text evidence="7">Belongs to the dus family.</text>
</comment>
<dbReference type="VEuPathDB" id="TrichDB:TRFO_10306"/>
<evidence type="ECO:0000259" key="11">
    <source>
        <dbReference type="Pfam" id="PF01207"/>
    </source>
</evidence>
<keyword evidence="13" id="KW-1185">Reference proteome</keyword>
<dbReference type="PIRSF" id="PIRSF006621">
    <property type="entry name" value="Dus"/>
    <property type="match status" value="1"/>
</dbReference>
<proteinExistence type="inferred from homology"/>
<protein>
    <recommendedName>
        <fullName evidence="7">tRNA-dihydrouridine synthase</fullName>
        <ecNumber evidence="7">1.3.1.-</ecNumber>
    </recommendedName>
</protein>
<evidence type="ECO:0000313" key="13">
    <source>
        <dbReference type="Proteomes" id="UP000179807"/>
    </source>
</evidence>
<reference evidence="12" key="1">
    <citation type="submission" date="2016-10" db="EMBL/GenBank/DDBJ databases">
        <authorList>
            <person name="Benchimol M."/>
            <person name="Almeida L.G."/>
            <person name="Vasconcelos A.T."/>
            <person name="Perreira-Neves A."/>
            <person name="Rosa I.A."/>
            <person name="Tasca T."/>
            <person name="Bogo M.R."/>
            <person name="de Souza W."/>
        </authorList>
    </citation>
    <scope>NUCLEOTIDE SEQUENCE [LARGE SCALE GENOMIC DNA]</scope>
    <source>
        <strain evidence="12">K</strain>
    </source>
</reference>
<dbReference type="InterPro" id="IPR013785">
    <property type="entry name" value="Aldolase_TIM"/>
</dbReference>
<feature type="binding site" evidence="9">
    <location>
        <begin position="229"/>
        <end position="231"/>
    </location>
    <ligand>
        <name>FMN</name>
        <dbReference type="ChEBI" id="CHEBI:58210"/>
    </ligand>
</feature>
<dbReference type="GeneID" id="94830080"/>
<keyword evidence="9" id="KW-0547">Nucleotide-binding</keyword>
<name>A0A1J4J9M7_9EUKA</name>
<evidence type="ECO:0000256" key="10">
    <source>
        <dbReference type="SAM" id="MobiDB-lite"/>
    </source>
</evidence>
<evidence type="ECO:0000256" key="5">
    <source>
        <dbReference type="ARBA" id="ARBA00023002"/>
    </source>
</evidence>
<feature type="region of interest" description="Disordered" evidence="10">
    <location>
        <begin position="279"/>
        <end position="298"/>
    </location>
</feature>
<feature type="domain" description="DUS-like FMN-binding" evidence="11">
    <location>
        <begin position="33"/>
        <end position="272"/>
    </location>
</feature>
<feature type="binding site" evidence="9">
    <location>
        <position position="160"/>
    </location>
    <ligand>
        <name>FMN</name>
        <dbReference type="ChEBI" id="CHEBI:58210"/>
    </ligand>
</feature>
<dbReference type="InterPro" id="IPR035587">
    <property type="entry name" value="DUS-like_FMN-bd"/>
</dbReference>
<dbReference type="GO" id="GO:0017150">
    <property type="term" value="F:tRNA dihydrouridine synthase activity"/>
    <property type="evidence" value="ECO:0007669"/>
    <property type="project" value="InterPro"/>
</dbReference>
<gene>
    <name evidence="12" type="ORF">TRFO_10306</name>
</gene>
<evidence type="ECO:0000256" key="3">
    <source>
        <dbReference type="ARBA" id="ARBA00022694"/>
    </source>
</evidence>
<dbReference type="GO" id="GO:0050660">
    <property type="term" value="F:flavin adenine dinucleotide binding"/>
    <property type="evidence" value="ECO:0007669"/>
    <property type="project" value="InterPro"/>
</dbReference>
<dbReference type="Proteomes" id="UP000179807">
    <property type="component" value="Unassembled WGS sequence"/>
</dbReference>
<feature type="binding site" evidence="9">
    <location>
        <begin position="35"/>
        <end position="37"/>
    </location>
    <ligand>
        <name>FMN</name>
        <dbReference type="ChEBI" id="CHEBI:58210"/>
    </ligand>
</feature>
<comment type="cofactor">
    <cofactor evidence="7 9">
        <name>FMN</name>
        <dbReference type="ChEBI" id="CHEBI:58210"/>
    </cofactor>
</comment>
<feature type="active site" description="Proton donor" evidence="8">
    <location>
        <position position="118"/>
    </location>
</feature>
<sequence>MVNLQVNYQNFMKTHVEKAWEFWKQFGDNPICLAPMAEVNDLAFRLQCRLHNVKVCYTGMINSNQWIQGHKYQNRVFQTCQEDRPLIVQLAGSDYDTILSSAVDIGPLCDAVDLNLGCTQHIAKRGGYGFFLVDTAEKRDEVIKLFEKLSTNVCVPVTAKIRIFTKTDEENNEVPDPETTIEFAKQLQNAGVSVLAVHGRFQHRDKKANVFTDIIKKVVETVEIPVIANGGVNSKSDAIEILRETGAAGVMVGQALLANPTIFDNDFIENESERTLIKNTNLDHNNESDNKEQSNEQKDIVCDSNDDKDGRFSLRTIATEYLELAAKHPEKSLFYAKKHMFKFYESKIRQAPGTENKIKEAQTIEDLLKFVNEM</sequence>
<evidence type="ECO:0000256" key="9">
    <source>
        <dbReference type="PIRSR" id="PIRSR006621-2"/>
    </source>
</evidence>
<dbReference type="PANTHER" id="PTHR11082">
    <property type="entry name" value="TRNA-DIHYDROURIDINE SYNTHASE"/>
    <property type="match status" value="1"/>
</dbReference>
<keyword evidence="4" id="KW-0521">NADP</keyword>
<dbReference type="Gene3D" id="3.20.20.70">
    <property type="entry name" value="Aldolase class I"/>
    <property type="match status" value="1"/>
</dbReference>
<dbReference type="AlphaFoldDB" id="A0A1J4J9M7"/>
<feature type="binding site" evidence="9">
    <location>
        <position position="89"/>
    </location>
    <ligand>
        <name>FMN</name>
        <dbReference type="ChEBI" id="CHEBI:58210"/>
    </ligand>
</feature>
<organism evidence="12 13">
    <name type="scientific">Tritrichomonas foetus</name>
    <dbReference type="NCBI Taxonomy" id="1144522"/>
    <lineage>
        <taxon>Eukaryota</taxon>
        <taxon>Metamonada</taxon>
        <taxon>Parabasalia</taxon>
        <taxon>Tritrichomonadida</taxon>
        <taxon>Tritrichomonadidae</taxon>
        <taxon>Tritrichomonas</taxon>
    </lineage>
</organism>
<dbReference type="EC" id="1.3.1.-" evidence="7"/>
<evidence type="ECO:0000256" key="7">
    <source>
        <dbReference type="PIRNR" id="PIRNR006621"/>
    </source>
</evidence>
<dbReference type="SUPFAM" id="SSF51395">
    <property type="entry name" value="FMN-linked oxidoreductases"/>
    <property type="match status" value="1"/>
</dbReference>
<dbReference type="Pfam" id="PF01207">
    <property type="entry name" value="Dus"/>
    <property type="match status" value="1"/>
</dbReference>
<comment type="function">
    <text evidence="7">Catalyzes the synthesis of dihydrouridine, a modified base found in the D-loop of most tRNAs.</text>
</comment>
<evidence type="ECO:0000256" key="1">
    <source>
        <dbReference type="ARBA" id="ARBA00022630"/>
    </source>
</evidence>
<comment type="caution">
    <text evidence="12">The sequence shown here is derived from an EMBL/GenBank/DDBJ whole genome shotgun (WGS) entry which is preliminary data.</text>
</comment>
<keyword evidence="1 7" id="KW-0285">Flavoprotein</keyword>
<dbReference type="PANTHER" id="PTHR11082:SF5">
    <property type="entry name" value="TRNA-DIHYDROURIDINE(16_17) SYNTHASE [NAD(P)(+)]-LIKE"/>
    <property type="match status" value="1"/>
</dbReference>
<evidence type="ECO:0000256" key="4">
    <source>
        <dbReference type="ARBA" id="ARBA00022857"/>
    </source>
</evidence>
<keyword evidence="3 7" id="KW-0819">tRNA processing</keyword>
<evidence type="ECO:0000313" key="12">
    <source>
        <dbReference type="EMBL" id="OHS95894.1"/>
    </source>
</evidence>
<keyword evidence="2 7" id="KW-0288">FMN</keyword>
<dbReference type="RefSeq" id="XP_068349031.1">
    <property type="nucleotide sequence ID" value="XM_068495376.1"/>
</dbReference>
<evidence type="ECO:0000256" key="6">
    <source>
        <dbReference type="ARBA" id="ARBA00023027"/>
    </source>
</evidence>
<evidence type="ECO:0000256" key="8">
    <source>
        <dbReference type="PIRSR" id="PIRSR006621-1"/>
    </source>
</evidence>
<feature type="compositionally biased region" description="Basic and acidic residues" evidence="10">
    <location>
        <begin position="284"/>
        <end position="298"/>
    </location>
</feature>
<dbReference type="CDD" id="cd02801">
    <property type="entry name" value="DUS_like_FMN"/>
    <property type="match status" value="1"/>
</dbReference>
<dbReference type="EMBL" id="MLAK01001215">
    <property type="protein sequence ID" value="OHS95894.1"/>
    <property type="molecule type" value="Genomic_DNA"/>
</dbReference>
<keyword evidence="5 7" id="KW-0560">Oxidoreductase</keyword>
<dbReference type="InterPro" id="IPR001269">
    <property type="entry name" value="DUS_fam"/>
</dbReference>